<protein>
    <submittedName>
        <fullName evidence="1">Uncharacterized protein</fullName>
    </submittedName>
</protein>
<dbReference type="RefSeq" id="WP_188403816.1">
    <property type="nucleotide sequence ID" value="NZ_BMCE01000002.1"/>
</dbReference>
<keyword evidence="2" id="KW-1185">Reference proteome</keyword>
<accession>A0ABS2Z8L5</accession>
<reference evidence="1 2" key="1">
    <citation type="submission" date="2021-01" db="EMBL/GenBank/DDBJ databases">
        <title>Genome Sequencing of Type Strains.</title>
        <authorList>
            <person name="Lemaire J.F."/>
            <person name="Inderbitzin P."/>
            <person name="Collins S.B."/>
            <person name="Wespe N."/>
            <person name="Knight-Connoni V."/>
        </authorList>
    </citation>
    <scope>NUCLEOTIDE SEQUENCE [LARGE SCALE GENOMIC DNA]</scope>
    <source>
        <strain evidence="1 2">DSM 14730</strain>
    </source>
</reference>
<comment type="caution">
    <text evidence="1">The sequence shown here is derived from an EMBL/GenBank/DDBJ whole genome shotgun (WGS) entry which is preliminary data.</text>
</comment>
<dbReference type="EMBL" id="JAFHKS010000042">
    <property type="protein sequence ID" value="MBN3544484.1"/>
    <property type="molecule type" value="Genomic_DNA"/>
</dbReference>
<evidence type="ECO:0000313" key="2">
    <source>
        <dbReference type="Proteomes" id="UP001319060"/>
    </source>
</evidence>
<organism evidence="1 2">
    <name type="scientific">Fictibacillus barbaricus</name>
    <dbReference type="NCBI Taxonomy" id="182136"/>
    <lineage>
        <taxon>Bacteria</taxon>
        <taxon>Bacillati</taxon>
        <taxon>Bacillota</taxon>
        <taxon>Bacilli</taxon>
        <taxon>Bacillales</taxon>
        <taxon>Fictibacillaceae</taxon>
        <taxon>Fictibacillus</taxon>
    </lineage>
</organism>
<dbReference type="Proteomes" id="UP001319060">
    <property type="component" value="Unassembled WGS sequence"/>
</dbReference>
<evidence type="ECO:0000313" key="1">
    <source>
        <dbReference type="EMBL" id="MBN3544484.1"/>
    </source>
</evidence>
<gene>
    <name evidence="1" type="ORF">JYA64_04225</name>
</gene>
<proteinExistence type="predicted"/>
<sequence length="94" mass="11167">MLLFLLLSLLTAGFVIEIIQKHVLKIKDPDIQDLWAELENQEWYTDMINDPDLKIWIELEKQNGLLKDAYYVRKIIDHVGHREGFIRYIADKAK</sequence>
<name>A0ABS2Z8L5_9BACL</name>